<dbReference type="Gene3D" id="3.30.750.24">
    <property type="entry name" value="STAS domain"/>
    <property type="match status" value="1"/>
</dbReference>
<name>A0A7D3XF52_9BACT</name>
<protein>
    <recommendedName>
        <fullName evidence="2">Anti-sigma factor antagonist</fullName>
    </recommendedName>
</protein>
<sequence length="110" mass="12214">MINVEKINDALVISFTENSKLNVTVTQKIKSEVINVITPNSKVVLNLNGVNYIDSTGFGMLLSILRHCKNSGSKLKICNVSPEVMELIKLLQLQTVFDIKDSVDDCIKSF</sequence>
<dbReference type="GO" id="GO:0043856">
    <property type="term" value="F:anti-sigma factor antagonist activity"/>
    <property type="evidence" value="ECO:0007669"/>
    <property type="project" value="InterPro"/>
</dbReference>
<dbReference type="PANTHER" id="PTHR33495">
    <property type="entry name" value="ANTI-SIGMA FACTOR ANTAGONIST TM_1081-RELATED-RELATED"/>
    <property type="match status" value="1"/>
</dbReference>
<proteinExistence type="inferred from homology"/>
<dbReference type="InterPro" id="IPR036513">
    <property type="entry name" value="STAS_dom_sf"/>
</dbReference>
<dbReference type="SUPFAM" id="SSF52091">
    <property type="entry name" value="SpoIIaa-like"/>
    <property type="match status" value="1"/>
</dbReference>
<dbReference type="EMBL" id="CP041345">
    <property type="protein sequence ID" value="QKG80507.1"/>
    <property type="molecule type" value="Genomic_DNA"/>
</dbReference>
<dbReference type="RefSeq" id="WP_173075282.1">
    <property type="nucleotide sequence ID" value="NZ_CP041345.1"/>
</dbReference>
<dbReference type="InterPro" id="IPR002645">
    <property type="entry name" value="STAS_dom"/>
</dbReference>
<evidence type="ECO:0000313" key="4">
    <source>
        <dbReference type="EMBL" id="QKG80507.1"/>
    </source>
</evidence>
<reference evidence="4 5" key="1">
    <citation type="submission" date="2019-07" db="EMBL/GenBank/DDBJ databases">
        <title>Thalassofilum flectens gen. nov., sp. nov., a novel moderate thermophilic anaerobe from a shallow sea hot spring in Kunashir Island (Russia), representing a new family in the order Bacteroidales, and proposal of Thalassofilacea fam. nov.</title>
        <authorList>
            <person name="Kochetkova T.V."/>
            <person name="Podosokorskaya O.A."/>
            <person name="Novikov A."/>
            <person name="Elcheninov A.G."/>
            <person name="Toshchakov S.V."/>
            <person name="Kublanov I.V."/>
        </authorList>
    </citation>
    <scope>NUCLEOTIDE SEQUENCE [LARGE SCALE GENOMIC DNA]</scope>
    <source>
        <strain evidence="4 5">38-H</strain>
    </source>
</reference>
<feature type="domain" description="STAS" evidence="3">
    <location>
        <begin position="12"/>
        <end position="110"/>
    </location>
</feature>
<evidence type="ECO:0000256" key="2">
    <source>
        <dbReference type="RuleBase" id="RU003749"/>
    </source>
</evidence>
<dbReference type="Pfam" id="PF01740">
    <property type="entry name" value="STAS"/>
    <property type="match status" value="1"/>
</dbReference>
<accession>A0A7D3XF52</accession>
<dbReference type="Proteomes" id="UP000500961">
    <property type="component" value="Chromosome"/>
</dbReference>
<evidence type="ECO:0000256" key="1">
    <source>
        <dbReference type="ARBA" id="ARBA00009013"/>
    </source>
</evidence>
<comment type="similarity">
    <text evidence="1 2">Belongs to the anti-sigma-factor antagonist family.</text>
</comment>
<dbReference type="KEGG" id="ttz:FHG85_09585"/>
<organism evidence="4 5">
    <name type="scientific">Tenuifilum thalassicum</name>
    <dbReference type="NCBI Taxonomy" id="2590900"/>
    <lineage>
        <taxon>Bacteria</taxon>
        <taxon>Pseudomonadati</taxon>
        <taxon>Bacteroidota</taxon>
        <taxon>Bacteroidia</taxon>
        <taxon>Bacteroidales</taxon>
        <taxon>Tenuifilaceae</taxon>
        <taxon>Tenuifilum</taxon>
    </lineage>
</organism>
<evidence type="ECO:0000313" key="5">
    <source>
        <dbReference type="Proteomes" id="UP000500961"/>
    </source>
</evidence>
<dbReference type="InterPro" id="IPR003658">
    <property type="entry name" value="Anti-sigma_ant"/>
</dbReference>
<keyword evidence="5" id="KW-1185">Reference proteome</keyword>
<evidence type="ECO:0000259" key="3">
    <source>
        <dbReference type="PROSITE" id="PS50801"/>
    </source>
</evidence>
<dbReference type="PROSITE" id="PS50801">
    <property type="entry name" value="STAS"/>
    <property type="match status" value="1"/>
</dbReference>
<dbReference type="CDD" id="cd07043">
    <property type="entry name" value="STAS_anti-anti-sigma_factors"/>
    <property type="match status" value="1"/>
</dbReference>
<gene>
    <name evidence="4" type="ORF">FHG85_09585</name>
</gene>
<dbReference type="AlphaFoldDB" id="A0A7D3XF52"/>
<dbReference type="PANTHER" id="PTHR33495:SF2">
    <property type="entry name" value="ANTI-SIGMA FACTOR ANTAGONIST TM_1081-RELATED"/>
    <property type="match status" value="1"/>
</dbReference>
<dbReference type="NCBIfam" id="TIGR00377">
    <property type="entry name" value="ant_ant_sig"/>
    <property type="match status" value="1"/>
</dbReference>